<evidence type="ECO:0000313" key="2">
    <source>
        <dbReference type="Proteomes" id="UP000427769"/>
    </source>
</evidence>
<sequence>MCDISVFIRKNGAEEKVLENVDIIEEVAGGGMRLVNIFGEEETISARMILYNNSEKRMVFTPV</sequence>
<evidence type="ECO:0000313" key="1">
    <source>
        <dbReference type="EMBL" id="BBO75452.1"/>
    </source>
</evidence>
<dbReference type="InterPro" id="IPR019300">
    <property type="entry name" value="CooT"/>
</dbReference>
<dbReference type="Proteomes" id="UP000427769">
    <property type="component" value="Chromosome"/>
</dbReference>
<accession>A0A5K7Z0F5</accession>
<proteinExistence type="predicted"/>
<organism evidence="1 2">
    <name type="scientific">Desulfosarcina widdelii</name>
    <dbReference type="NCBI Taxonomy" id="947919"/>
    <lineage>
        <taxon>Bacteria</taxon>
        <taxon>Pseudomonadati</taxon>
        <taxon>Thermodesulfobacteriota</taxon>
        <taxon>Desulfobacteria</taxon>
        <taxon>Desulfobacterales</taxon>
        <taxon>Desulfosarcinaceae</taxon>
        <taxon>Desulfosarcina</taxon>
    </lineage>
</organism>
<reference evidence="1 2" key="1">
    <citation type="submission" date="2019-11" db="EMBL/GenBank/DDBJ databases">
        <title>Comparative genomics of hydrocarbon-degrading Desulfosarcina strains.</title>
        <authorList>
            <person name="Watanabe M."/>
            <person name="Kojima H."/>
            <person name="Fukui M."/>
        </authorList>
    </citation>
    <scope>NUCLEOTIDE SEQUENCE [LARGE SCALE GENOMIC DNA]</scope>
    <source>
        <strain evidence="1 2">PP31</strain>
    </source>
</reference>
<dbReference type="AlphaFoldDB" id="A0A5K7Z0F5"/>
<keyword evidence="2" id="KW-1185">Reference proteome</keyword>
<dbReference type="KEGG" id="dwd:DSCW_28690"/>
<dbReference type="EMBL" id="AP021875">
    <property type="protein sequence ID" value="BBO75452.1"/>
    <property type="molecule type" value="Genomic_DNA"/>
</dbReference>
<name>A0A5K7Z0F5_9BACT</name>
<protein>
    <recommendedName>
        <fullName evidence="3">RNA-binding protein</fullName>
    </recommendedName>
</protein>
<dbReference type="Pfam" id="PF10133">
    <property type="entry name" value="CooT"/>
    <property type="match status" value="1"/>
</dbReference>
<evidence type="ECO:0008006" key="3">
    <source>
        <dbReference type="Google" id="ProtNLM"/>
    </source>
</evidence>
<dbReference type="OrthoDB" id="5422746at2"/>
<gene>
    <name evidence="1" type="ORF">DSCW_28690</name>
</gene>